<organism evidence="8 9">
    <name type="scientific">Paenirhodobacter populi</name>
    <dbReference type="NCBI Taxonomy" id="2306993"/>
    <lineage>
        <taxon>Bacteria</taxon>
        <taxon>Pseudomonadati</taxon>
        <taxon>Pseudomonadota</taxon>
        <taxon>Alphaproteobacteria</taxon>
        <taxon>Rhodobacterales</taxon>
        <taxon>Rhodobacter group</taxon>
        <taxon>Paenirhodobacter</taxon>
    </lineage>
</organism>
<evidence type="ECO:0000313" key="9">
    <source>
        <dbReference type="Proteomes" id="UP000284476"/>
    </source>
</evidence>
<dbReference type="InterPro" id="IPR029056">
    <property type="entry name" value="Ribokinase-like"/>
</dbReference>
<dbReference type="AlphaFoldDB" id="A0A443J8R3"/>
<dbReference type="FunFam" id="3.40.1190.20:FF:000003">
    <property type="entry name" value="Phosphomethylpyrimidine kinase ThiD"/>
    <property type="match status" value="1"/>
</dbReference>
<dbReference type="InterPro" id="IPR013749">
    <property type="entry name" value="PM/HMP-P_kinase-1"/>
</dbReference>
<reference evidence="8 9" key="1">
    <citation type="submission" date="2019-01" db="EMBL/GenBank/DDBJ databases">
        <title>Sinorhodobacter populi sp. nov. isolated from the symptomatic bark tissue of Populus euramericana canker.</title>
        <authorList>
            <person name="Xu G."/>
        </authorList>
    </citation>
    <scope>NUCLEOTIDE SEQUENCE [LARGE SCALE GENOMIC DNA]</scope>
    <source>
        <strain evidence="8 9">SK2B-1</strain>
    </source>
</reference>
<dbReference type="GO" id="GO:0008972">
    <property type="term" value="F:phosphomethylpyrimidine kinase activity"/>
    <property type="evidence" value="ECO:0007669"/>
    <property type="project" value="InterPro"/>
</dbReference>
<dbReference type="GO" id="GO:0009229">
    <property type="term" value="P:thiamine diphosphate biosynthetic process"/>
    <property type="evidence" value="ECO:0007669"/>
    <property type="project" value="UniProtKB-UniPathway"/>
</dbReference>
<dbReference type="PANTHER" id="PTHR20858">
    <property type="entry name" value="PHOSPHOMETHYLPYRIMIDINE KINASE"/>
    <property type="match status" value="1"/>
</dbReference>
<dbReference type="UniPathway" id="UPA00060">
    <property type="reaction ID" value="UER00138"/>
</dbReference>
<dbReference type="SUPFAM" id="SSF53613">
    <property type="entry name" value="Ribokinase-like"/>
    <property type="match status" value="1"/>
</dbReference>
<dbReference type="Pfam" id="PF08543">
    <property type="entry name" value="Phos_pyr_kin"/>
    <property type="match status" value="1"/>
</dbReference>
<proteinExistence type="predicted"/>
<dbReference type="InterPro" id="IPR004399">
    <property type="entry name" value="HMP/HMP-P_kinase_dom"/>
</dbReference>
<dbReference type="GO" id="GO:0005829">
    <property type="term" value="C:cytosol"/>
    <property type="evidence" value="ECO:0007669"/>
    <property type="project" value="TreeGrafter"/>
</dbReference>
<keyword evidence="4" id="KW-0547">Nucleotide-binding</keyword>
<evidence type="ECO:0000256" key="3">
    <source>
        <dbReference type="ARBA" id="ARBA00022679"/>
    </source>
</evidence>
<gene>
    <name evidence="8" type="primary">thiD</name>
    <name evidence="8" type="ORF">D2T30_20480</name>
</gene>
<evidence type="ECO:0000256" key="4">
    <source>
        <dbReference type="ARBA" id="ARBA00022741"/>
    </source>
</evidence>
<evidence type="ECO:0000313" key="8">
    <source>
        <dbReference type="EMBL" id="RWR16869.1"/>
    </source>
</evidence>
<sequence length="265" mass="26972">MTSIALTIAGSDSGGGAGIQADLKAFPALGIYGASVLTAVTGQNTHGVTAIAGLSRACVAAQLAAVFDDLAIISVKIGMLGDPAVIQVVAEALRGSGLPIVSDAVMVVKPDDRLLAAESIDALRTDLLPLATVLTPNLPVAADLLRADPAVDDVAREAQGRALRDLGAEWVLMKSGDAGGSVYTDLLLGPETHRFSAPRKATRNTNGPDCTLSSAIAAGLAQGLSVPQAVARAHNYLQDAIAVGASLQVGSGHGPAHHFHEWWTP</sequence>
<accession>A0A443J8R3</accession>
<dbReference type="EC" id="2.7.1.49" evidence="2"/>
<dbReference type="GO" id="GO:0008902">
    <property type="term" value="F:hydroxymethylpyrimidine kinase activity"/>
    <property type="evidence" value="ECO:0007669"/>
    <property type="project" value="UniProtKB-EC"/>
</dbReference>
<evidence type="ECO:0000259" key="7">
    <source>
        <dbReference type="Pfam" id="PF08543"/>
    </source>
</evidence>
<evidence type="ECO:0000256" key="6">
    <source>
        <dbReference type="ARBA" id="ARBA00022840"/>
    </source>
</evidence>
<dbReference type="GO" id="GO:0009228">
    <property type="term" value="P:thiamine biosynthetic process"/>
    <property type="evidence" value="ECO:0007669"/>
    <property type="project" value="InterPro"/>
</dbReference>
<dbReference type="Proteomes" id="UP000284476">
    <property type="component" value="Unassembled WGS sequence"/>
</dbReference>
<dbReference type="PANTHER" id="PTHR20858:SF17">
    <property type="entry name" value="HYDROXYMETHYLPYRIMIDINE_PHOSPHOMETHYLPYRIMIDINE KINASE THI20-RELATED"/>
    <property type="match status" value="1"/>
</dbReference>
<keyword evidence="6" id="KW-0067">ATP-binding</keyword>
<keyword evidence="5 8" id="KW-0418">Kinase</keyword>
<evidence type="ECO:0000256" key="1">
    <source>
        <dbReference type="ARBA" id="ARBA00004948"/>
    </source>
</evidence>
<dbReference type="GO" id="GO:0005524">
    <property type="term" value="F:ATP binding"/>
    <property type="evidence" value="ECO:0007669"/>
    <property type="project" value="UniProtKB-KW"/>
</dbReference>
<protein>
    <recommendedName>
        <fullName evidence="2">hydroxymethylpyrimidine kinase</fullName>
        <ecNumber evidence="2">2.7.1.49</ecNumber>
    </recommendedName>
</protein>
<comment type="pathway">
    <text evidence="1">Cofactor biosynthesis; thiamine diphosphate biosynthesis.</text>
</comment>
<reference evidence="8 9" key="2">
    <citation type="submission" date="2019-01" db="EMBL/GenBank/DDBJ databases">
        <authorList>
            <person name="Li Y."/>
        </authorList>
    </citation>
    <scope>NUCLEOTIDE SEQUENCE [LARGE SCALE GENOMIC DNA]</scope>
    <source>
        <strain evidence="8 9">SK2B-1</strain>
    </source>
</reference>
<evidence type="ECO:0000256" key="5">
    <source>
        <dbReference type="ARBA" id="ARBA00022777"/>
    </source>
</evidence>
<dbReference type="NCBIfam" id="TIGR00097">
    <property type="entry name" value="HMP-P_kinase"/>
    <property type="match status" value="1"/>
</dbReference>
<dbReference type="CDD" id="cd01169">
    <property type="entry name" value="HMPP_kinase"/>
    <property type="match status" value="1"/>
</dbReference>
<keyword evidence="3 8" id="KW-0808">Transferase</keyword>
<dbReference type="EMBL" id="SAUZ01000035">
    <property type="protein sequence ID" value="RWR16869.1"/>
    <property type="molecule type" value="Genomic_DNA"/>
</dbReference>
<evidence type="ECO:0000256" key="2">
    <source>
        <dbReference type="ARBA" id="ARBA00012135"/>
    </source>
</evidence>
<name>A0A443J8R3_9RHOB</name>
<comment type="caution">
    <text evidence="8">The sequence shown here is derived from an EMBL/GenBank/DDBJ whole genome shotgun (WGS) entry which is preliminary data.</text>
</comment>
<dbReference type="Gene3D" id="3.40.1190.20">
    <property type="match status" value="1"/>
</dbReference>
<feature type="domain" description="Pyridoxamine kinase/Phosphomethylpyrimidine kinase" evidence="7">
    <location>
        <begin position="12"/>
        <end position="256"/>
    </location>
</feature>
<dbReference type="RefSeq" id="WP_128187393.1">
    <property type="nucleotide sequence ID" value="NZ_JBHRSO010000001.1"/>
</dbReference>